<reference evidence="1" key="1">
    <citation type="submission" date="2014-07" db="EMBL/GenBank/DDBJ databases">
        <authorList>
            <person name="Urmite Genomes Urmite Genomes"/>
        </authorList>
    </citation>
    <scope>NUCLEOTIDE SEQUENCE</scope>
    <source>
        <strain evidence="1">11W110_air</strain>
    </source>
</reference>
<dbReference type="EMBL" id="LN483071">
    <property type="protein sequence ID" value="CEA08627.1"/>
    <property type="molecule type" value="Genomic_DNA"/>
</dbReference>
<organism evidence="1">
    <name type="scientific">Arthrobacter saudimassiliensis</name>
    <dbReference type="NCBI Taxonomy" id="1461584"/>
    <lineage>
        <taxon>Bacteria</taxon>
        <taxon>Bacillati</taxon>
        <taxon>Actinomycetota</taxon>
        <taxon>Actinomycetes</taxon>
        <taxon>Micrococcales</taxon>
        <taxon>Micrococcaceae</taxon>
        <taxon>Arthrobacter</taxon>
    </lineage>
</organism>
<name>A0A078MTA4_9MICC</name>
<gene>
    <name evidence="1" type="ORF">BN1051_01984</name>
</gene>
<dbReference type="PATRIC" id="fig|1461584.3.peg.1959"/>
<proteinExistence type="predicted"/>
<protein>
    <submittedName>
        <fullName evidence="1">Uncharacterized protein</fullName>
    </submittedName>
</protein>
<dbReference type="AlphaFoldDB" id="A0A078MTA4"/>
<accession>A0A078MTA4</accession>
<evidence type="ECO:0000313" key="1">
    <source>
        <dbReference type="EMBL" id="CEA08627.1"/>
    </source>
</evidence>
<sequence>MTAGTNTHDGDVRHPEPGRRYSLEELQDLAEAGDGWAMGKVDEWERTFADEYSGQLTDKCPDEDCEQFGEPVTFCYGEDGQIIDIDHGGWGHYPAVRGQAKAS</sequence>